<dbReference type="SMART" id="SM00862">
    <property type="entry name" value="Trans_reg_C"/>
    <property type="match status" value="1"/>
</dbReference>
<dbReference type="SUPFAM" id="SSF46894">
    <property type="entry name" value="C-terminal effector domain of the bipartite response regulators"/>
    <property type="match status" value="1"/>
</dbReference>
<dbReference type="Gene3D" id="3.40.50.300">
    <property type="entry name" value="P-loop containing nucleotide triphosphate hydrolases"/>
    <property type="match status" value="1"/>
</dbReference>
<evidence type="ECO:0000313" key="5">
    <source>
        <dbReference type="Proteomes" id="UP000236649"/>
    </source>
</evidence>
<protein>
    <recommendedName>
        <fullName evidence="3">OmpR/PhoB-type domain-containing protein</fullName>
    </recommendedName>
</protein>
<dbReference type="PANTHER" id="PTHR47691">
    <property type="entry name" value="REGULATOR-RELATED"/>
    <property type="match status" value="1"/>
</dbReference>
<dbReference type="InterPro" id="IPR001867">
    <property type="entry name" value="OmpR/PhoB-type_DNA-bd"/>
</dbReference>
<dbReference type="InterPro" id="IPR016032">
    <property type="entry name" value="Sig_transdc_resp-reg_C-effctor"/>
</dbReference>
<dbReference type="InterPro" id="IPR027417">
    <property type="entry name" value="P-loop_NTPase"/>
</dbReference>
<dbReference type="CDD" id="cd00383">
    <property type="entry name" value="trans_reg_C"/>
    <property type="match status" value="1"/>
</dbReference>
<dbReference type="Gene3D" id="1.10.10.10">
    <property type="entry name" value="Winged helix-like DNA-binding domain superfamily/Winged helix DNA-binding domain"/>
    <property type="match status" value="1"/>
</dbReference>
<accession>A0AAN1JMA1</accession>
<dbReference type="EMBL" id="CP026109">
    <property type="protein sequence ID" value="AUT76365.1"/>
    <property type="molecule type" value="Genomic_DNA"/>
</dbReference>
<dbReference type="Proteomes" id="UP000236649">
    <property type="component" value="Chromosome 5"/>
</dbReference>
<dbReference type="SUPFAM" id="SSF52540">
    <property type="entry name" value="P-loop containing nucleoside triphosphate hydrolases"/>
    <property type="match status" value="1"/>
</dbReference>
<dbReference type="InterPro" id="IPR036388">
    <property type="entry name" value="WH-like_DNA-bd_sf"/>
</dbReference>
<name>A0AAN1JMA1_9BURK</name>
<dbReference type="Pfam" id="PF00486">
    <property type="entry name" value="Trans_reg_C"/>
    <property type="match status" value="1"/>
</dbReference>
<dbReference type="GO" id="GO:0003677">
    <property type="term" value="F:DNA binding"/>
    <property type="evidence" value="ECO:0007669"/>
    <property type="project" value="UniProtKB-UniRule"/>
</dbReference>
<feature type="DNA-binding region" description="OmpR/PhoB-type" evidence="2">
    <location>
        <begin position="1"/>
        <end position="95"/>
    </location>
</feature>
<keyword evidence="1 2" id="KW-0238">DNA-binding</keyword>
<reference evidence="4 5" key="1">
    <citation type="submission" date="2018-01" db="EMBL/GenBank/DDBJ databases">
        <title>Species boundaries and ecological features among Paraburkholderia terrae DSMZ17804T, P. hospita DSMZ17164T and P. caribensis DSMZ13236T.</title>
        <authorList>
            <person name="Pratama A.A."/>
        </authorList>
    </citation>
    <scope>NUCLEOTIDE SEQUENCE [LARGE SCALE GENOMIC DNA]</scope>
    <source>
        <strain evidence="4 5">DSM 17164</strain>
    </source>
</reference>
<dbReference type="KEGG" id="phs:C2L64_49895"/>
<dbReference type="PROSITE" id="PS51755">
    <property type="entry name" value="OMPR_PHOB"/>
    <property type="match status" value="1"/>
</dbReference>
<evidence type="ECO:0000256" key="2">
    <source>
        <dbReference type="PROSITE-ProRule" id="PRU01091"/>
    </source>
</evidence>
<dbReference type="AlphaFoldDB" id="A0AAN1JMA1"/>
<evidence type="ECO:0000256" key="1">
    <source>
        <dbReference type="ARBA" id="ARBA00023125"/>
    </source>
</evidence>
<dbReference type="GO" id="GO:0000160">
    <property type="term" value="P:phosphorelay signal transduction system"/>
    <property type="evidence" value="ECO:0007669"/>
    <property type="project" value="InterPro"/>
</dbReference>
<evidence type="ECO:0000313" key="4">
    <source>
        <dbReference type="EMBL" id="AUT76365.1"/>
    </source>
</evidence>
<evidence type="ECO:0000259" key="3">
    <source>
        <dbReference type="PROSITE" id="PS51755"/>
    </source>
</evidence>
<feature type="domain" description="OmpR/PhoB-type" evidence="3">
    <location>
        <begin position="1"/>
        <end position="95"/>
    </location>
</feature>
<gene>
    <name evidence="4" type="ORF">C2L64_49895</name>
</gene>
<sequence>MVEIGDLQIDFARRHVQKDGAAIKISGKALDILEIPFEADGKEVSNHNIIEKVWPHVIVEENNLQVHIAALRKTLGRFREPIRTIPRRGGYVLLPGRPQRHRTQPPASTTITRPCFQIKLIGRDAEPRTIFDLLDRCRIVTLVGAGGIGKSSLAGAVANAAHHQGVDRVLFIALAGARFGFIAHCEQALLQ</sequence>
<organism evidence="4 5">
    <name type="scientific">Paraburkholderia hospita</name>
    <dbReference type="NCBI Taxonomy" id="169430"/>
    <lineage>
        <taxon>Bacteria</taxon>
        <taxon>Pseudomonadati</taxon>
        <taxon>Pseudomonadota</taxon>
        <taxon>Betaproteobacteria</taxon>
        <taxon>Burkholderiales</taxon>
        <taxon>Burkholderiaceae</taxon>
        <taxon>Paraburkholderia</taxon>
    </lineage>
</organism>
<dbReference type="GeneID" id="55536355"/>
<dbReference type="PANTHER" id="PTHR47691:SF3">
    <property type="entry name" value="HTH-TYPE TRANSCRIPTIONAL REGULATOR RV0890C-RELATED"/>
    <property type="match status" value="1"/>
</dbReference>
<dbReference type="GO" id="GO:0006355">
    <property type="term" value="P:regulation of DNA-templated transcription"/>
    <property type="evidence" value="ECO:0007669"/>
    <property type="project" value="InterPro"/>
</dbReference>
<dbReference type="RefSeq" id="WP_086915067.1">
    <property type="nucleotide sequence ID" value="NZ_CADFGJ010000014.1"/>
</dbReference>
<proteinExistence type="predicted"/>